<feature type="compositionally biased region" description="Polar residues" evidence="2">
    <location>
        <begin position="23"/>
        <end position="37"/>
    </location>
</feature>
<keyword evidence="5" id="KW-1185">Reference proteome</keyword>
<evidence type="ECO:0000256" key="1">
    <source>
        <dbReference type="SAM" id="Coils"/>
    </source>
</evidence>
<accession>A0A194Q9C4</accession>
<name>A0A194Q9C4_PAPXU</name>
<organism evidence="4 5">
    <name type="scientific">Papilio xuthus</name>
    <name type="common">Asian swallowtail butterfly</name>
    <dbReference type="NCBI Taxonomy" id="66420"/>
    <lineage>
        <taxon>Eukaryota</taxon>
        <taxon>Metazoa</taxon>
        <taxon>Ecdysozoa</taxon>
        <taxon>Arthropoda</taxon>
        <taxon>Hexapoda</taxon>
        <taxon>Insecta</taxon>
        <taxon>Pterygota</taxon>
        <taxon>Neoptera</taxon>
        <taxon>Endopterygota</taxon>
        <taxon>Lepidoptera</taxon>
        <taxon>Glossata</taxon>
        <taxon>Ditrysia</taxon>
        <taxon>Papilionoidea</taxon>
        <taxon>Papilionidae</taxon>
        <taxon>Papilioninae</taxon>
        <taxon>Papilio</taxon>
    </lineage>
</organism>
<sequence>MSCISPPTSTAPSDDPGREEHAQQPQNTSLPCSDTSLPGNAVTLQQISSLLDDDFTRTTDFLALQQTELKAKLEVSSNTFLELQKQKTSLEIELTDVQRRLDALEKSSRSLNVEIQLVPDKRNENILLTGKQLFSVIQAIVEEANIRCVRRRAKLNPQSTRPRNILVTLATERQRDIIISTFKKYNKSNKNNPLNTTNLGIPGNKQAVYVTEHLPPYLKSLHAETRKAAKGKRFKYVWIKYGNIYVRKDDTSPALLIKNSNSLSKLQ</sequence>
<reference evidence="4 5" key="1">
    <citation type="journal article" date="2015" name="Nat. Commun.">
        <title>Outbred genome sequencing and CRISPR/Cas9 gene editing in butterflies.</title>
        <authorList>
            <person name="Li X."/>
            <person name="Fan D."/>
            <person name="Zhang W."/>
            <person name="Liu G."/>
            <person name="Zhang L."/>
            <person name="Zhao L."/>
            <person name="Fang X."/>
            <person name="Chen L."/>
            <person name="Dong Y."/>
            <person name="Chen Y."/>
            <person name="Ding Y."/>
            <person name="Zhao R."/>
            <person name="Feng M."/>
            <person name="Zhu Y."/>
            <person name="Feng Y."/>
            <person name="Jiang X."/>
            <person name="Zhu D."/>
            <person name="Xiang H."/>
            <person name="Feng X."/>
            <person name="Li S."/>
            <person name="Wang J."/>
            <person name="Zhang G."/>
            <person name="Kronforst M.R."/>
            <person name="Wang W."/>
        </authorList>
    </citation>
    <scope>NUCLEOTIDE SEQUENCE [LARGE SCALE GENOMIC DNA]</scope>
    <source>
        <strain evidence="4">Ya'a_city_454_Px</strain>
        <tissue evidence="4">Whole body</tissue>
    </source>
</reference>
<feature type="domain" description="FP protein C-terminal" evidence="3">
    <location>
        <begin position="216"/>
        <end position="266"/>
    </location>
</feature>
<dbReference type="Proteomes" id="UP000053268">
    <property type="component" value="Unassembled WGS sequence"/>
</dbReference>
<proteinExistence type="predicted"/>
<protein>
    <recommendedName>
        <fullName evidence="3">FP protein C-terminal domain-containing protein</fullName>
    </recommendedName>
</protein>
<evidence type="ECO:0000313" key="4">
    <source>
        <dbReference type="EMBL" id="KPJ02103.1"/>
    </source>
</evidence>
<evidence type="ECO:0000256" key="2">
    <source>
        <dbReference type="SAM" id="MobiDB-lite"/>
    </source>
</evidence>
<feature type="region of interest" description="Disordered" evidence="2">
    <location>
        <begin position="1"/>
        <end position="37"/>
    </location>
</feature>
<dbReference type="Pfam" id="PF25298">
    <property type="entry name" value="Baculo_FP_2nd"/>
    <property type="match status" value="1"/>
</dbReference>
<evidence type="ECO:0000259" key="3">
    <source>
        <dbReference type="Pfam" id="PF25298"/>
    </source>
</evidence>
<gene>
    <name evidence="4" type="ORF">RR46_03378</name>
</gene>
<evidence type="ECO:0000313" key="5">
    <source>
        <dbReference type="Proteomes" id="UP000053268"/>
    </source>
</evidence>
<dbReference type="InterPro" id="IPR057251">
    <property type="entry name" value="FP_C"/>
</dbReference>
<keyword evidence="1" id="KW-0175">Coiled coil</keyword>
<feature type="coiled-coil region" evidence="1">
    <location>
        <begin position="80"/>
        <end position="114"/>
    </location>
</feature>
<dbReference type="AlphaFoldDB" id="A0A194Q9C4"/>
<dbReference type="EMBL" id="KQ459252">
    <property type="protein sequence ID" value="KPJ02103.1"/>
    <property type="molecule type" value="Genomic_DNA"/>
</dbReference>
<feature type="compositionally biased region" description="Low complexity" evidence="2">
    <location>
        <begin position="1"/>
        <end position="14"/>
    </location>
</feature>